<dbReference type="PRINTS" id="PR01415">
    <property type="entry name" value="ANKYRIN"/>
</dbReference>
<dbReference type="Pfam" id="PF12796">
    <property type="entry name" value="Ank_2"/>
    <property type="match status" value="2"/>
</dbReference>
<name>A0A8S4NT29_OWEFU</name>
<comment type="caution">
    <text evidence="6">The sequence shown here is derived from an EMBL/GenBank/DDBJ whole genome shotgun (WGS) entry which is preliminary data.</text>
</comment>
<feature type="compositionally biased region" description="Low complexity" evidence="4">
    <location>
        <begin position="594"/>
        <end position="603"/>
    </location>
</feature>
<dbReference type="SUPFAM" id="SSF158235">
    <property type="entry name" value="SOCS box-like"/>
    <property type="match status" value="1"/>
</dbReference>
<feature type="repeat" description="ANK" evidence="3">
    <location>
        <begin position="59"/>
        <end position="91"/>
    </location>
</feature>
<dbReference type="PROSITE" id="PS50088">
    <property type="entry name" value="ANK_REPEAT"/>
    <property type="match status" value="5"/>
</dbReference>
<feature type="region of interest" description="Disordered" evidence="4">
    <location>
        <begin position="594"/>
        <end position="621"/>
    </location>
</feature>
<keyword evidence="1" id="KW-0677">Repeat</keyword>
<dbReference type="Gene3D" id="1.10.750.20">
    <property type="entry name" value="SOCS box"/>
    <property type="match status" value="1"/>
</dbReference>
<dbReference type="OrthoDB" id="21416at2759"/>
<dbReference type="InterPro" id="IPR036036">
    <property type="entry name" value="SOCS_box-like_dom_sf"/>
</dbReference>
<keyword evidence="2 3" id="KW-0040">ANK repeat</keyword>
<dbReference type="Pfam" id="PF00023">
    <property type="entry name" value="Ank"/>
    <property type="match status" value="1"/>
</dbReference>
<feature type="repeat" description="ANK" evidence="3">
    <location>
        <begin position="241"/>
        <end position="275"/>
    </location>
</feature>
<evidence type="ECO:0000313" key="6">
    <source>
        <dbReference type="EMBL" id="CAH1783417.1"/>
    </source>
</evidence>
<evidence type="ECO:0000256" key="3">
    <source>
        <dbReference type="PROSITE-ProRule" id="PRU00023"/>
    </source>
</evidence>
<proteinExistence type="predicted"/>
<dbReference type="EMBL" id="CAIIXF020000005">
    <property type="protein sequence ID" value="CAH1783417.1"/>
    <property type="molecule type" value="Genomic_DNA"/>
</dbReference>
<dbReference type="SMART" id="SM00969">
    <property type="entry name" value="SOCS_box"/>
    <property type="match status" value="1"/>
</dbReference>
<feature type="repeat" description="ANK" evidence="3">
    <location>
        <begin position="208"/>
        <end position="240"/>
    </location>
</feature>
<feature type="compositionally biased region" description="Gly residues" evidence="4">
    <location>
        <begin position="696"/>
        <end position="706"/>
    </location>
</feature>
<gene>
    <name evidence="6" type="ORF">OFUS_LOCUS9764</name>
</gene>
<evidence type="ECO:0000313" key="7">
    <source>
        <dbReference type="Proteomes" id="UP000749559"/>
    </source>
</evidence>
<dbReference type="InterPro" id="IPR036770">
    <property type="entry name" value="Ankyrin_rpt-contain_sf"/>
</dbReference>
<feature type="repeat" description="ANK" evidence="3">
    <location>
        <begin position="92"/>
        <end position="124"/>
    </location>
</feature>
<dbReference type="InterPro" id="IPR001496">
    <property type="entry name" value="SOCS_box"/>
</dbReference>
<feature type="repeat" description="ANK" evidence="3">
    <location>
        <begin position="138"/>
        <end position="170"/>
    </location>
</feature>
<keyword evidence="7" id="KW-1185">Reference proteome</keyword>
<feature type="compositionally biased region" description="Gly residues" evidence="4">
    <location>
        <begin position="604"/>
        <end position="621"/>
    </location>
</feature>
<protein>
    <recommendedName>
        <fullName evidence="5">SOCS box domain-containing protein</fullName>
    </recommendedName>
</protein>
<reference evidence="6" key="1">
    <citation type="submission" date="2022-03" db="EMBL/GenBank/DDBJ databases">
        <authorList>
            <person name="Martin C."/>
        </authorList>
    </citation>
    <scope>NUCLEOTIDE SEQUENCE</scope>
</reference>
<dbReference type="AlphaFoldDB" id="A0A8S4NT29"/>
<dbReference type="PROSITE" id="PS50297">
    <property type="entry name" value="ANK_REP_REGION"/>
    <property type="match status" value="4"/>
</dbReference>
<sequence>MAFQKFRGSQALQKQIQSGKRLVEQAGVGNIKDVKELLDGGLSVNAREYTKDLFYSSLNFKSPLQSAVKNGHIDVVNILIENGADLDFEDRYGITALHIAAEEGHFQCMKLLLDNEADPNKGTKTPKWCPNGESEYVGDTTPLHLAVQNNRIHCIKELIVNGADYNKVNELGETSLNIAATLGLEECVTIQLRNAISKDILSLPTKKTGNTPLHCCVLHGMYDAVDLLLQHGSDVNILNNAGVSPLHLACTLQCSNLEILELMLKKGFDVKVDVPDIRGNTPLKYATIGSHLVEKTNRDRQPKLAALLIAYGADYRKVQDRRYSNLLEHELRCETMDDMILQAIVQSEVNIPALETIVNTNTPLTQYHNQSQPAQPGGTQMNSNPMVRLNQPNMPPNQQRDHNSLMQMLSYGSVHRAVRLLHSAGYPGPAADLRAYMAGLNFIPHPSSDSAAAQVILRQNGLPELAQILQFHDDFQSHGINSAQRVPNLPLATHGQPPVPAIAPPIYRPVLDSDSEDEGLVDLCDFGQAIGGQGNQNGQAMGGQNGQAIGIQNGQAMGGQNGQAIGIQNGQAMGGQNGQAIGIQNGQGMGGQNGQALGIQNGRAMGGQNGQGMGVQNGQAMGGQNGQAIGIQNGQAMGGQNRQALLRIQNGRAMGGQNGQGMGGQNGQAIGGQNGQAIGDQHGQAIGGQNEQPMGGQNGQAMGGQGNQNRQAMGGQGDHVYMDQDDIFIDALLSVSHGINPGVHKLPEATYLREKHEWYKNVTQSPFSLHHYCRYTIRKSMGASRLRRVSDLNLPPTLSGYILLQGEDLRL</sequence>
<organism evidence="6 7">
    <name type="scientific">Owenia fusiformis</name>
    <name type="common">Polychaete worm</name>
    <dbReference type="NCBI Taxonomy" id="6347"/>
    <lineage>
        <taxon>Eukaryota</taxon>
        <taxon>Metazoa</taxon>
        <taxon>Spiralia</taxon>
        <taxon>Lophotrochozoa</taxon>
        <taxon>Annelida</taxon>
        <taxon>Polychaeta</taxon>
        <taxon>Sedentaria</taxon>
        <taxon>Canalipalpata</taxon>
        <taxon>Sabellida</taxon>
        <taxon>Oweniida</taxon>
        <taxon>Oweniidae</taxon>
        <taxon>Owenia</taxon>
    </lineage>
</organism>
<dbReference type="InterPro" id="IPR002110">
    <property type="entry name" value="Ankyrin_rpt"/>
</dbReference>
<dbReference type="SUPFAM" id="SSF48403">
    <property type="entry name" value="Ankyrin repeat"/>
    <property type="match status" value="1"/>
</dbReference>
<dbReference type="CDD" id="cd03716">
    <property type="entry name" value="SOCS_ASB_like"/>
    <property type="match status" value="1"/>
</dbReference>
<feature type="domain" description="SOCS box" evidence="5">
    <location>
        <begin position="765"/>
        <end position="802"/>
    </location>
</feature>
<evidence type="ECO:0000256" key="2">
    <source>
        <dbReference type="ARBA" id="ARBA00023043"/>
    </source>
</evidence>
<dbReference type="SMART" id="SM00248">
    <property type="entry name" value="ANK"/>
    <property type="match status" value="6"/>
</dbReference>
<dbReference type="Proteomes" id="UP000749559">
    <property type="component" value="Unassembled WGS sequence"/>
</dbReference>
<dbReference type="PROSITE" id="PS50225">
    <property type="entry name" value="SOCS"/>
    <property type="match status" value="1"/>
</dbReference>
<dbReference type="PANTHER" id="PTHR24126">
    <property type="entry name" value="ANKYRIN REPEAT, PH AND SEC7 DOMAIN CONTAINING PROTEIN SECG-RELATED"/>
    <property type="match status" value="1"/>
</dbReference>
<dbReference type="Pfam" id="PF07525">
    <property type="entry name" value="SOCS_box"/>
    <property type="match status" value="1"/>
</dbReference>
<feature type="region of interest" description="Disordered" evidence="4">
    <location>
        <begin position="688"/>
        <end position="715"/>
    </location>
</feature>
<dbReference type="GO" id="GO:0035556">
    <property type="term" value="P:intracellular signal transduction"/>
    <property type="evidence" value="ECO:0007669"/>
    <property type="project" value="InterPro"/>
</dbReference>
<evidence type="ECO:0000256" key="4">
    <source>
        <dbReference type="SAM" id="MobiDB-lite"/>
    </source>
</evidence>
<dbReference type="Gene3D" id="1.25.40.20">
    <property type="entry name" value="Ankyrin repeat-containing domain"/>
    <property type="match status" value="2"/>
</dbReference>
<evidence type="ECO:0000256" key="1">
    <source>
        <dbReference type="ARBA" id="ARBA00022737"/>
    </source>
</evidence>
<accession>A0A8S4NT29</accession>
<evidence type="ECO:0000259" key="5">
    <source>
        <dbReference type="PROSITE" id="PS50225"/>
    </source>
</evidence>